<feature type="compositionally biased region" description="Polar residues" evidence="1">
    <location>
        <begin position="40"/>
        <end position="59"/>
    </location>
</feature>
<sequence>MKNKAMLAAVGLGAAYLMRNKDSRDKLKKQFNDFSGGGDSNTPKRQSQMNNGKSQQSNKKGGLLTSFFD</sequence>
<reference evidence="2 3" key="1">
    <citation type="submission" date="2024-06" db="EMBL/GenBank/DDBJ databases">
        <title>Genomic Encyclopedia of Type Strains, Phase IV (KMG-IV): sequencing the most valuable type-strain genomes for metagenomic binning, comparative biology and taxonomic classification.</title>
        <authorList>
            <person name="Goeker M."/>
        </authorList>
    </citation>
    <scope>NUCLEOTIDE SEQUENCE [LARGE SCALE GENOMIC DNA]</scope>
    <source>
        <strain evidence="2 3">DSM 26128</strain>
    </source>
</reference>
<keyword evidence="3" id="KW-1185">Reference proteome</keyword>
<dbReference type="Proteomes" id="UP001549099">
    <property type="component" value="Unassembled WGS sequence"/>
</dbReference>
<dbReference type="EMBL" id="JBEPLW010000045">
    <property type="protein sequence ID" value="MET3576972.1"/>
    <property type="molecule type" value="Genomic_DNA"/>
</dbReference>
<feature type="region of interest" description="Disordered" evidence="1">
    <location>
        <begin position="27"/>
        <end position="69"/>
    </location>
</feature>
<evidence type="ECO:0008006" key="4">
    <source>
        <dbReference type="Google" id="ProtNLM"/>
    </source>
</evidence>
<proteinExistence type="predicted"/>
<protein>
    <recommendedName>
        <fullName evidence="4">YtxH-like protein</fullName>
    </recommendedName>
</protein>
<comment type="caution">
    <text evidence="2">The sequence shown here is derived from an EMBL/GenBank/DDBJ whole genome shotgun (WGS) entry which is preliminary data.</text>
</comment>
<accession>A0ABV2GF86</accession>
<name>A0ABV2GF86_9BACL</name>
<organism evidence="2 3">
    <name type="scientific">Bhargavaea ullalensis</name>
    <dbReference type="NCBI Taxonomy" id="1265685"/>
    <lineage>
        <taxon>Bacteria</taxon>
        <taxon>Bacillati</taxon>
        <taxon>Bacillota</taxon>
        <taxon>Bacilli</taxon>
        <taxon>Bacillales</taxon>
        <taxon>Caryophanaceae</taxon>
        <taxon>Bhargavaea</taxon>
    </lineage>
</organism>
<dbReference type="RefSeq" id="WP_354199508.1">
    <property type="nucleotide sequence ID" value="NZ_JBEPLW010000045.1"/>
</dbReference>
<evidence type="ECO:0000256" key="1">
    <source>
        <dbReference type="SAM" id="MobiDB-lite"/>
    </source>
</evidence>
<gene>
    <name evidence="2" type="ORF">ABID49_002905</name>
</gene>
<evidence type="ECO:0000313" key="3">
    <source>
        <dbReference type="Proteomes" id="UP001549099"/>
    </source>
</evidence>
<evidence type="ECO:0000313" key="2">
    <source>
        <dbReference type="EMBL" id="MET3576972.1"/>
    </source>
</evidence>